<feature type="transmembrane region" description="Helical" evidence="2">
    <location>
        <begin position="230"/>
        <end position="253"/>
    </location>
</feature>
<dbReference type="SUPFAM" id="SSF103481">
    <property type="entry name" value="Multidrug resistance efflux transporter EmrE"/>
    <property type="match status" value="2"/>
</dbReference>
<sequence>MTVIFALASALAYGCSDFIGGLTAKRLDVWTTAAFAQLVSLVVVLGPALLGEGTATTGDLAWGALAGVGSSSGTMFLYRGLARGRMSVVAPVSAVGSAVVPVAVGVLTGERPELLVWIGVACALPAIWLVSQAVTDIDTTFVSTRASVVDGLLAGAGFGLLFVALGQVPERAGLQAVAMMQAVSAAILVAAAYVVGTGLHWRRDSVLGWAGAGILSAAATVLFQLATQSGLLTIASVLTALYPATTVLLAAAVLKEQIAGRQAVGLAMAAAAVALVAAG</sequence>
<evidence type="ECO:0000256" key="1">
    <source>
        <dbReference type="ARBA" id="ARBA00007362"/>
    </source>
</evidence>
<dbReference type="InterPro" id="IPR037185">
    <property type="entry name" value="EmrE-like"/>
</dbReference>
<feature type="transmembrane region" description="Helical" evidence="2">
    <location>
        <begin position="172"/>
        <end position="194"/>
    </location>
</feature>
<dbReference type="Pfam" id="PF00892">
    <property type="entry name" value="EamA"/>
    <property type="match status" value="2"/>
</dbReference>
<keyword evidence="2" id="KW-0812">Transmembrane</keyword>
<dbReference type="InterPro" id="IPR000620">
    <property type="entry name" value="EamA_dom"/>
</dbReference>
<name>A0A6J4L8H6_9ACTN</name>
<feature type="domain" description="EamA" evidence="3">
    <location>
        <begin position="2"/>
        <end position="131"/>
    </location>
</feature>
<feature type="transmembrane region" description="Helical" evidence="2">
    <location>
        <begin position="62"/>
        <end position="82"/>
    </location>
</feature>
<proteinExistence type="inferred from homology"/>
<keyword evidence="2" id="KW-0472">Membrane</keyword>
<evidence type="ECO:0000256" key="2">
    <source>
        <dbReference type="SAM" id="Phobius"/>
    </source>
</evidence>
<dbReference type="GO" id="GO:0016020">
    <property type="term" value="C:membrane"/>
    <property type="evidence" value="ECO:0007669"/>
    <property type="project" value="InterPro"/>
</dbReference>
<protein>
    <recommendedName>
        <fullName evidence="3">EamA domain-containing protein</fullName>
    </recommendedName>
</protein>
<keyword evidence="2" id="KW-1133">Transmembrane helix</keyword>
<accession>A0A6J4L8H6</accession>
<comment type="similarity">
    <text evidence="1">Belongs to the EamA transporter family.</text>
</comment>
<evidence type="ECO:0000313" key="4">
    <source>
        <dbReference type="EMBL" id="CAA9326715.1"/>
    </source>
</evidence>
<feature type="transmembrane region" description="Helical" evidence="2">
    <location>
        <begin position="206"/>
        <end position="223"/>
    </location>
</feature>
<feature type="domain" description="EamA" evidence="3">
    <location>
        <begin position="151"/>
        <end position="276"/>
    </location>
</feature>
<feature type="transmembrane region" description="Helical" evidence="2">
    <location>
        <begin position="30"/>
        <end position="50"/>
    </location>
</feature>
<reference evidence="4" key="1">
    <citation type="submission" date="2020-02" db="EMBL/GenBank/DDBJ databases">
        <authorList>
            <person name="Meier V. D."/>
        </authorList>
    </citation>
    <scope>NUCLEOTIDE SEQUENCE</scope>
    <source>
        <strain evidence="4">AVDCRST_MAG46</strain>
    </source>
</reference>
<feature type="transmembrane region" description="Helical" evidence="2">
    <location>
        <begin position="146"/>
        <end position="165"/>
    </location>
</feature>
<organism evidence="4">
    <name type="scientific">uncultured Nocardioidaceae bacterium</name>
    <dbReference type="NCBI Taxonomy" id="253824"/>
    <lineage>
        <taxon>Bacteria</taxon>
        <taxon>Bacillati</taxon>
        <taxon>Actinomycetota</taxon>
        <taxon>Actinomycetes</taxon>
        <taxon>Propionibacteriales</taxon>
        <taxon>Nocardioidaceae</taxon>
        <taxon>environmental samples</taxon>
    </lineage>
</organism>
<dbReference type="AlphaFoldDB" id="A0A6J4L8H6"/>
<evidence type="ECO:0000259" key="3">
    <source>
        <dbReference type="Pfam" id="PF00892"/>
    </source>
</evidence>
<dbReference type="EMBL" id="CADCUD010000082">
    <property type="protein sequence ID" value="CAA9326715.1"/>
    <property type="molecule type" value="Genomic_DNA"/>
</dbReference>
<feature type="transmembrane region" description="Helical" evidence="2">
    <location>
        <begin position="88"/>
        <end position="107"/>
    </location>
</feature>
<gene>
    <name evidence="4" type="ORF">AVDCRST_MAG46-1172</name>
</gene>
<feature type="transmembrane region" description="Helical" evidence="2">
    <location>
        <begin position="114"/>
        <end position="134"/>
    </location>
</feature>